<evidence type="ECO:0000313" key="1">
    <source>
        <dbReference type="EMBL" id="MBB3017670.1"/>
    </source>
</evidence>
<gene>
    <name evidence="1" type="ORF">FHR70_000710</name>
</gene>
<dbReference type="EMBL" id="JACHWB010000001">
    <property type="protein sequence ID" value="MBB3017670.1"/>
    <property type="molecule type" value="Genomic_DNA"/>
</dbReference>
<dbReference type="RefSeq" id="WP_183447152.1">
    <property type="nucleotide sequence ID" value="NZ_JACHWB010000001.1"/>
</dbReference>
<dbReference type="AlphaFoldDB" id="A0A7W4VJ11"/>
<dbReference type="Proteomes" id="UP000532010">
    <property type="component" value="Unassembled WGS sequence"/>
</dbReference>
<reference evidence="1 2" key="1">
    <citation type="submission" date="2020-08" db="EMBL/GenBank/DDBJ databases">
        <title>The Agave Microbiome: Exploring the role of microbial communities in plant adaptations to desert environments.</title>
        <authorList>
            <person name="Partida-Martinez L.P."/>
        </authorList>
    </citation>
    <scope>NUCLEOTIDE SEQUENCE [LARGE SCALE GENOMIC DNA]</scope>
    <source>
        <strain evidence="1 2">AT3.9</strain>
    </source>
</reference>
<proteinExistence type="predicted"/>
<organism evidence="1 2">
    <name type="scientific">Microvirga lupini</name>
    <dbReference type="NCBI Taxonomy" id="420324"/>
    <lineage>
        <taxon>Bacteria</taxon>
        <taxon>Pseudomonadati</taxon>
        <taxon>Pseudomonadota</taxon>
        <taxon>Alphaproteobacteria</taxon>
        <taxon>Hyphomicrobiales</taxon>
        <taxon>Methylobacteriaceae</taxon>
        <taxon>Microvirga</taxon>
    </lineage>
</organism>
<protein>
    <submittedName>
        <fullName evidence="1">Uncharacterized protein</fullName>
    </submittedName>
</protein>
<comment type="caution">
    <text evidence="1">The sequence shown here is derived from an EMBL/GenBank/DDBJ whole genome shotgun (WGS) entry which is preliminary data.</text>
</comment>
<keyword evidence="2" id="KW-1185">Reference proteome</keyword>
<accession>A0A7W4VJ11</accession>
<sequence length="195" mass="21627">MEDNIQWEECAIGAFANVSGMFRSFQVSTKVRDDNCVQPGRAGFVGKKVDGAEYHVFSDIWLWIPRPVKWNGEGLPPVGAELECGFACEGFKAWHKGVCVAIGIDPEDREEICVVKSGEKIAMYTTYGGRMRPIRTAEQIAAEERNERIAAMCKLVQAHPTYPVHNLDISHSAAMRLTVEALHDAGYRRVEGGAQ</sequence>
<name>A0A7W4VJ11_9HYPH</name>
<evidence type="ECO:0000313" key="2">
    <source>
        <dbReference type="Proteomes" id="UP000532010"/>
    </source>
</evidence>